<evidence type="ECO:0000256" key="1">
    <source>
        <dbReference type="ARBA" id="ARBA00003056"/>
    </source>
</evidence>
<sequence length="233" mass="25854">MTEVAVGLDSNGRASISQTYEDFLDGKVTSADLFYLDDAETARQLAQMRLPKTGGHATRADFDATQLRAARTSGDTAKAGLASEGCNLSKSPLLQELASREEAVRSGRLATIIFIRDFKKGGQEVSGYIDYGHRLKSVEASMAAVFAGRERLLPRPSDLSYYNWTTHLLSSQASTFFEVQEDNPAGLFFKHRQDRKIISVDTAQASDESCHRIVLEDPGYQQAILFDHEVRRR</sequence>
<dbReference type="PANTHER" id="PTHR33588:SF1">
    <property type="entry name" value="CILIA- AND FLAGELLA-ASSOCIATED PROTEIN 299"/>
    <property type="match status" value="1"/>
</dbReference>
<evidence type="ECO:0000256" key="6">
    <source>
        <dbReference type="ARBA" id="ARBA00023242"/>
    </source>
</evidence>
<keyword evidence="8" id="KW-1185">Reference proteome</keyword>
<reference evidence="7 8" key="1">
    <citation type="journal article" date="2024" name="Nat. Commun.">
        <title>Phylogenomics reveals the evolutionary origins of lichenization in chlorophyte algae.</title>
        <authorList>
            <person name="Puginier C."/>
            <person name="Libourel C."/>
            <person name="Otte J."/>
            <person name="Skaloud P."/>
            <person name="Haon M."/>
            <person name="Grisel S."/>
            <person name="Petersen M."/>
            <person name="Berrin J.G."/>
            <person name="Delaux P.M."/>
            <person name="Dal Grande F."/>
            <person name="Keller J."/>
        </authorList>
    </citation>
    <scope>NUCLEOTIDE SEQUENCE [LARGE SCALE GENOMIC DNA]</scope>
    <source>
        <strain evidence="7 8">SAG 2036</strain>
    </source>
</reference>
<name>A0AAW1NY71_9CHLO</name>
<comment type="subcellular location">
    <subcellularLocation>
        <location evidence="3">Cytoplasm</location>
    </subcellularLocation>
    <subcellularLocation>
        <location evidence="2">Nucleus</location>
    </subcellularLocation>
</comment>
<dbReference type="Pfam" id="PF14713">
    <property type="entry name" value="DUF4464"/>
    <property type="match status" value="1"/>
</dbReference>
<comment type="function">
    <text evidence="1">May be involved in spermatogenesis.</text>
</comment>
<keyword evidence="6" id="KW-0539">Nucleus</keyword>
<proteinExistence type="predicted"/>
<gene>
    <name evidence="7" type="ORF">WJX73_003101</name>
</gene>
<dbReference type="AlphaFoldDB" id="A0AAW1NY71"/>
<dbReference type="GO" id="GO:0005737">
    <property type="term" value="C:cytoplasm"/>
    <property type="evidence" value="ECO:0007669"/>
    <property type="project" value="UniProtKB-SubCell"/>
</dbReference>
<evidence type="ECO:0000313" key="8">
    <source>
        <dbReference type="Proteomes" id="UP001465755"/>
    </source>
</evidence>
<evidence type="ECO:0000256" key="3">
    <source>
        <dbReference type="ARBA" id="ARBA00004496"/>
    </source>
</evidence>
<organism evidence="7 8">
    <name type="scientific">Symbiochloris irregularis</name>
    <dbReference type="NCBI Taxonomy" id="706552"/>
    <lineage>
        <taxon>Eukaryota</taxon>
        <taxon>Viridiplantae</taxon>
        <taxon>Chlorophyta</taxon>
        <taxon>core chlorophytes</taxon>
        <taxon>Trebouxiophyceae</taxon>
        <taxon>Trebouxiales</taxon>
        <taxon>Trebouxiaceae</taxon>
        <taxon>Symbiochloris</taxon>
    </lineage>
</organism>
<dbReference type="InterPro" id="IPR027887">
    <property type="entry name" value="DUF4464"/>
</dbReference>
<dbReference type="Proteomes" id="UP001465755">
    <property type="component" value="Unassembled WGS sequence"/>
</dbReference>
<evidence type="ECO:0000256" key="2">
    <source>
        <dbReference type="ARBA" id="ARBA00004123"/>
    </source>
</evidence>
<evidence type="ECO:0000313" key="7">
    <source>
        <dbReference type="EMBL" id="KAK9802027.1"/>
    </source>
</evidence>
<dbReference type="PANTHER" id="PTHR33588">
    <property type="entry name" value="CILIA- AND FLAGELLA-ASSOCIATED PROTEIN 299"/>
    <property type="match status" value="1"/>
</dbReference>
<keyword evidence="5" id="KW-0963">Cytoplasm</keyword>
<comment type="caution">
    <text evidence="7">The sequence shown here is derived from an EMBL/GenBank/DDBJ whole genome shotgun (WGS) entry which is preliminary data.</text>
</comment>
<dbReference type="GO" id="GO:0005634">
    <property type="term" value="C:nucleus"/>
    <property type="evidence" value="ECO:0007669"/>
    <property type="project" value="UniProtKB-SubCell"/>
</dbReference>
<accession>A0AAW1NY71</accession>
<dbReference type="EMBL" id="JALJOQ010000072">
    <property type="protein sequence ID" value="KAK9802027.1"/>
    <property type="molecule type" value="Genomic_DNA"/>
</dbReference>
<evidence type="ECO:0000256" key="5">
    <source>
        <dbReference type="ARBA" id="ARBA00022490"/>
    </source>
</evidence>
<protein>
    <recommendedName>
        <fullName evidence="4">Cilia- and flagella-associated protein 299</fullName>
    </recommendedName>
</protein>
<evidence type="ECO:0000256" key="4">
    <source>
        <dbReference type="ARBA" id="ARBA00021436"/>
    </source>
</evidence>